<proteinExistence type="predicted"/>
<dbReference type="EMBL" id="CM023475">
    <property type="protein sequence ID" value="KAH7945125.1"/>
    <property type="molecule type" value="Genomic_DNA"/>
</dbReference>
<name>A0ACB8CJQ4_DERSI</name>
<keyword evidence="2" id="KW-1185">Reference proteome</keyword>
<organism evidence="1 2">
    <name type="scientific">Dermacentor silvarum</name>
    <name type="common">Tick</name>
    <dbReference type="NCBI Taxonomy" id="543639"/>
    <lineage>
        <taxon>Eukaryota</taxon>
        <taxon>Metazoa</taxon>
        <taxon>Ecdysozoa</taxon>
        <taxon>Arthropoda</taxon>
        <taxon>Chelicerata</taxon>
        <taxon>Arachnida</taxon>
        <taxon>Acari</taxon>
        <taxon>Parasitiformes</taxon>
        <taxon>Ixodida</taxon>
        <taxon>Ixodoidea</taxon>
        <taxon>Ixodidae</taxon>
        <taxon>Rhipicephalinae</taxon>
        <taxon>Dermacentor</taxon>
    </lineage>
</organism>
<protein>
    <submittedName>
        <fullName evidence="1">Uncharacterized protein</fullName>
    </submittedName>
</protein>
<evidence type="ECO:0000313" key="1">
    <source>
        <dbReference type="EMBL" id="KAH7945125.1"/>
    </source>
</evidence>
<reference evidence="1" key="1">
    <citation type="submission" date="2020-05" db="EMBL/GenBank/DDBJ databases">
        <title>Large-scale comparative analyses of tick genomes elucidate their genetic diversity and vector capacities.</title>
        <authorList>
            <person name="Jia N."/>
            <person name="Wang J."/>
            <person name="Shi W."/>
            <person name="Du L."/>
            <person name="Sun Y."/>
            <person name="Zhan W."/>
            <person name="Jiang J."/>
            <person name="Wang Q."/>
            <person name="Zhang B."/>
            <person name="Ji P."/>
            <person name="Sakyi L.B."/>
            <person name="Cui X."/>
            <person name="Yuan T."/>
            <person name="Jiang B."/>
            <person name="Yang W."/>
            <person name="Lam T.T.-Y."/>
            <person name="Chang Q."/>
            <person name="Ding S."/>
            <person name="Wang X."/>
            <person name="Zhu J."/>
            <person name="Ruan X."/>
            <person name="Zhao L."/>
            <person name="Wei J."/>
            <person name="Que T."/>
            <person name="Du C."/>
            <person name="Cheng J."/>
            <person name="Dai P."/>
            <person name="Han X."/>
            <person name="Huang E."/>
            <person name="Gao Y."/>
            <person name="Liu J."/>
            <person name="Shao H."/>
            <person name="Ye R."/>
            <person name="Li L."/>
            <person name="Wei W."/>
            <person name="Wang X."/>
            <person name="Wang C."/>
            <person name="Yang T."/>
            <person name="Huo Q."/>
            <person name="Li W."/>
            <person name="Guo W."/>
            <person name="Chen H."/>
            <person name="Zhou L."/>
            <person name="Ni X."/>
            <person name="Tian J."/>
            <person name="Zhou Y."/>
            <person name="Sheng Y."/>
            <person name="Liu T."/>
            <person name="Pan Y."/>
            <person name="Xia L."/>
            <person name="Li J."/>
            <person name="Zhao F."/>
            <person name="Cao W."/>
        </authorList>
    </citation>
    <scope>NUCLEOTIDE SEQUENCE</scope>
    <source>
        <strain evidence="1">Dsil-2018</strain>
    </source>
</reference>
<dbReference type="Proteomes" id="UP000821865">
    <property type="component" value="Chromosome 6"/>
</dbReference>
<gene>
    <name evidence="1" type="ORF">HPB49_007132</name>
</gene>
<accession>A0ACB8CJQ4</accession>
<evidence type="ECO:0000313" key="2">
    <source>
        <dbReference type="Proteomes" id="UP000821865"/>
    </source>
</evidence>
<sequence>MTFLYCVRRSSRSPLALLAICLLCLAGLAIISRKPPLAPPFSHYPSSLCAGNSTQVVLTIRTLPRHDAIRHVIRNSIAHSAVRSALPSWAFLFYMGFVKNSTRMDAVRGEINTHGDLLVSPIEAAANNSVEIALDMMRWVEERCGKGRPLRLFVHVNDTVFVDPIALEGYLNQMNNSTVARPSFYCKLVKGVNVGRDPKGINFVPRDLFRGPVFPPYCEGEAFFINGSHLGPLYAASLYALHYTLLPQYVTGHMAVIADMGHVDIAQRIASAGNPESGGKYTGRKVGKANLFITNMWLNMWKDIWLYSLYNQTRQMQLEKKLTEIIVERLQAASN</sequence>
<comment type="caution">
    <text evidence="1">The sequence shown here is derived from an EMBL/GenBank/DDBJ whole genome shotgun (WGS) entry which is preliminary data.</text>
</comment>